<sequence length="247" mass="27154">MSSGLPKTWTNSSGHEGRYRRKVGFEAFEPDSDALFAYTCQAKSEGYKRSRNTRVFAVAVSPDESGEDALDWLMTELVEDGDEIVAIRVIDIDEGEKTDPAQQDEFREEAQTMLSNILDKNNEADGRKLSIIVEMVAGGVTKTLLKMIALYRPDSMIVGTKGSRTRLQKWGMAMGAPGMGSVSRYVVSHSPVPVIVVRPERKVKKTLAKRQNNPKRGQYAALIGPDGALSLSRSRSRGSIGGLSDRE</sequence>
<dbReference type="AlphaFoldDB" id="A0A1Y1UKK4"/>
<dbReference type="STRING" id="4999.A0A1Y1UKK4"/>
<dbReference type="GeneID" id="33555122"/>
<dbReference type="PANTHER" id="PTHR47815:SF1">
    <property type="entry name" value="UNIVERSAL STRESS PROTEIN A FAMILY PROTEIN C25B2.10"/>
    <property type="match status" value="1"/>
</dbReference>
<dbReference type="EMBL" id="NBSH01000005">
    <property type="protein sequence ID" value="ORX37655.1"/>
    <property type="molecule type" value="Genomic_DNA"/>
</dbReference>
<keyword evidence="4" id="KW-1185">Reference proteome</keyword>
<reference evidence="3 4" key="1">
    <citation type="submission" date="2017-03" db="EMBL/GenBank/DDBJ databases">
        <title>Widespread Adenine N6-methylation of Active Genes in Fungi.</title>
        <authorList>
            <consortium name="DOE Joint Genome Institute"/>
            <person name="Mondo S.J."/>
            <person name="Dannebaum R.O."/>
            <person name="Kuo R.C."/>
            <person name="Louie K.B."/>
            <person name="Bewick A.J."/>
            <person name="Labutti K."/>
            <person name="Haridas S."/>
            <person name="Kuo A."/>
            <person name="Salamov A."/>
            <person name="Ahrendt S.R."/>
            <person name="Lau R."/>
            <person name="Bowen B.P."/>
            <person name="Lipzen A."/>
            <person name="Sullivan W."/>
            <person name="Andreopoulos W.B."/>
            <person name="Clum A."/>
            <person name="Lindquist E."/>
            <person name="Daum C."/>
            <person name="Northen T.R."/>
            <person name="Ramamoorthy G."/>
            <person name="Schmitz R.J."/>
            <person name="Gryganskyi A."/>
            <person name="Culley D."/>
            <person name="Magnuson J."/>
            <person name="James T.Y."/>
            <person name="O'Malley M.A."/>
            <person name="Stajich J.E."/>
            <person name="Spatafora J.W."/>
            <person name="Visel A."/>
            <person name="Grigoriev I.V."/>
        </authorList>
    </citation>
    <scope>NUCLEOTIDE SEQUENCE [LARGE SCALE GENOMIC DNA]</scope>
    <source>
        <strain evidence="3 4">NRRL Y-17943</strain>
    </source>
</reference>
<feature type="region of interest" description="Disordered" evidence="1">
    <location>
        <begin position="228"/>
        <end position="247"/>
    </location>
</feature>
<accession>A0A1Y1UKK4</accession>
<dbReference type="Gene3D" id="3.40.50.620">
    <property type="entry name" value="HUPs"/>
    <property type="match status" value="1"/>
</dbReference>
<comment type="caution">
    <text evidence="3">The sequence shown here is derived from an EMBL/GenBank/DDBJ whole genome shotgun (WGS) entry which is preliminary data.</text>
</comment>
<proteinExistence type="predicted"/>
<dbReference type="PANTHER" id="PTHR47815">
    <property type="entry name" value="UNIVERSAL STRESS PROTEIN A FAMILY PROTEIN C25B2.10"/>
    <property type="match status" value="1"/>
</dbReference>
<protein>
    <recommendedName>
        <fullName evidence="2">UspA domain-containing protein</fullName>
    </recommendedName>
</protein>
<dbReference type="InParanoid" id="A0A1Y1UKK4"/>
<feature type="domain" description="UspA" evidence="2">
    <location>
        <begin position="57"/>
        <end position="198"/>
    </location>
</feature>
<dbReference type="InterPro" id="IPR014729">
    <property type="entry name" value="Rossmann-like_a/b/a_fold"/>
</dbReference>
<evidence type="ECO:0000256" key="1">
    <source>
        <dbReference type="SAM" id="MobiDB-lite"/>
    </source>
</evidence>
<organism evidence="3 4">
    <name type="scientific">Kockovaella imperatae</name>
    <dbReference type="NCBI Taxonomy" id="4999"/>
    <lineage>
        <taxon>Eukaryota</taxon>
        <taxon>Fungi</taxon>
        <taxon>Dikarya</taxon>
        <taxon>Basidiomycota</taxon>
        <taxon>Agaricomycotina</taxon>
        <taxon>Tremellomycetes</taxon>
        <taxon>Tremellales</taxon>
        <taxon>Cuniculitremaceae</taxon>
        <taxon>Kockovaella</taxon>
    </lineage>
</organism>
<dbReference type="Pfam" id="PF00582">
    <property type="entry name" value="Usp"/>
    <property type="match status" value="1"/>
</dbReference>
<dbReference type="RefSeq" id="XP_021871642.1">
    <property type="nucleotide sequence ID" value="XM_022013314.1"/>
</dbReference>
<dbReference type="OrthoDB" id="843225at2759"/>
<name>A0A1Y1UKK4_9TREE</name>
<evidence type="ECO:0000259" key="2">
    <source>
        <dbReference type="Pfam" id="PF00582"/>
    </source>
</evidence>
<dbReference type="CDD" id="cd23659">
    <property type="entry name" value="USP_At3g01520-like"/>
    <property type="match status" value="1"/>
</dbReference>
<evidence type="ECO:0000313" key="3">
    <source>
        <dbReference type="EMBL" id="ORX37655.1"/>
    </source>
</evidence>
<dbReference type="Proteomes" id="UP000193218">
    <property type="component" value="Unassembled WGS sequence"/>
</dbReference>
<gene>
    <name evidence="3" type="ORF">BD324DRAFT_578323</name>
</gene>
<dbReference type="SUPFAM" id="SSF52402">
    <property type="entry name" value="Adenine nucleotide alpha hydrolases-like"/>
    <property type="match status" value="1"/>
</dbReference>
<dbReference type="InterPro" id="IPR006016">
    <property type="entry name" value="UspA"/>
</dbReference>
<evidence type="ECO:0000313" key="4">
    <source>
        <dbReference type="Proteomes" id="UP000193218"/>
    </source>
</evidence>